<accession>R0M4E3</accession>
<name>R0M4E3_ANAPL</name>
<dbReference type="EMBL" id="KB742522">
    <property type="protein sequence ID" value="EOB07533.1"/>
    <property type="molecule type" value="Genomic_DNA"/>
</dbReference>
<dbReference type="AlphaFoldDB" id="R0M4E3"/>
<keyword evidence="2" id="KW-1185">Reference proteome</keyword>
<protein>
    <submittedName>
        <fullName evidence="1">Uncharacterized protein</fullName>
    </submittedName>
</protein>
<evidence type="ECO:0000313" key="1">
    <source>
        <dbReference type="EMBL" id="EOB07533.1"/>
    </source>
</evidence>
<dbReference type="Proteomes" id="UP000296049">
    <property type="component" value="Unassembled WGS sequence"/>
</dbReference>
<organism evidence="1 2">
    <name type="scientific">Anas platyrhynchos</name>
    <name type="common">Mallard</name>
    <name type="synonym">Anas boschas</name>
    <dbReference type="NCBI Taxonomy" id="8839"/>
    <lineage>
        <taxon>Eukaryota</taxon>
        <taxon>Metazoa</taxon>
        <taxon>Chordata</taxon>
        <taxon>Craniata</taxon>
        <taxon>Vertebrata</taxon>
        <taxon>Euteleostomi</taxon>
        <taxon>Archelosauria</taxon>
        <taxon>Archosauria</taxon>
        <taxon>Dinosauria</taxon>
        <taxon>Saurischia</taxon>
        <taxon>Theropoda</taxon>
        <taxon>Coelurosauria</taxon>
        <taxon>Aves</taxon>
        <taxon>Neognathae</taxon>
        <taxon>Galloanserae</taxon>
        <taxon>Anseriformes</taxon>
        <taxon>Anatidae</taxon>
        <taxon>Anatinae</taxon>
        <taxon>Anas</taxon>
    </lineage>
</organism>
<proteinExistence type="predicted"/>
<gene>
    <name evidence="1" type="ORF">Anapl_01970</name>
</gene>
<evidence type="ECO:0000313" key="2">
    <source>
        <dbReference type="Proteomes" id="UP000296049"/>
    </source>
</evidence>
<sequence length="297" mass="32683">MGYVLGGAMLCFVQEGVRANAPLGAAVWWVQLVVVQELSFEREQGEVSLLDECPARKVWKFLMSWIVTGCLVVDKADCPSFLVQSTQTSPIEVPFPWKCSTQIDRAVVLREGSQLKPGLAHKVSHRSPCSDFHVWSIVGKATPAMEAEVQQLHTSVAVRAKLHCLQTCVSHADLKTIVCLNDALRRLITSLAGKQHEEGAVFLMPSRRLVVCLRTLKAVKVGFFLAAAGRAKCPALGVSRRSQCPESTTRGLVVSCHHRWHCRCRAPFSSAGFKLFLEERAAGTGSFPAAKQGRVWY</sequence>
<reference evidence="2" key="1">
    <citation type="journal article" date="2013" name="Nat. Genet.">
        <title>The duck genome and transcriptome provide insight into an avian influenza virus reservoir species.</title>
        <authorList>
            <person name="Huang Y."/>
            <person name="Li Y."/>
            <person name="Burt D.W."/>
            <person name="Chen H."/>
            <person name="Zhang Y."/>
            <person name="Qian W."/>
            <person name="Kim H."/>
            <person name="Gan S."/>
            <person name="Zhao Y."/>
            <person name="Li J."/>
            <person name="Yi K."/>
            <person name="Feng H."/>
            <person name="Zhu P."/>
            <person name="Li B."/>
            <person name="Liu Q."/>
            <person name="Fairley S."/>
            <person name="Magor K.E."/>
            <person name="Du Z."/>
            <person name="Hu X."/>
            <person name="Goodman L."/>
            <person name="Tafer H."/>
            <person name="Vignal A."/>
            <person name="Lee T."/>
            <person name="Kim K.W."/>
            <person name="Sheng Z."/>
            <person name="An Y."/>
            <person name="Searle S."/>
            <person name="Herrero J."/>
            <person name="Groenen M.A."/>
            <person name="Crooijmans R.P."/>
            <person name="Faraut T."/>
            <person name="Cai Q."/>
            <person name="Webster R.G."/>
            <person name="Aldridge J.R."/>
            <person name="Warren W.C."/>
            <person name="Bartschat S."/>
            <person name="Kehr S."/>
            <person name="Marz M."/>
            <person name="Stadler P.F."/>
            <person name="Smith J."/>
            <person name="Kraus R.H."/>
            <person name="Zhao Y."/>
            <person name="Ren L."/>
            <person name="Fei J."/>
            <person name="Morisson M."/>
            <person name="Kaiser P."/>
            <person name="Griffin D.K."/>
            <person name="Rao M."/>
            <person name="Pitel F."/>
            <person name="Wang J."/>
            <person name="Li N."/>
        </authorList>
    </citation>
    <scope>NUCLEOTIDE SEQUENCE [LARGE SCALE GENOMIC DNA]</scope>
</reference>